<dbReference type="RefSeq" id="XP_016756089.1">
    <property type="nucleotide sequence ID" value="XM_016909314.1"/>
</dbReference>
<dbReference type="OrthoDB" id="3344688at2759"/>
<reference evidence="1 2" key="1">
    <citation type="journal article" date="2012" name="PLoS Pathog.">
        <title>Diverse lifestyles and strategies of plant pathogenesis encoded in the genomes of eighteen Dothideomycetes fungi.</title>
        <authorList>
            <person name="Ohm R.A."/>
            <person name="Feau N."/>
            <person name="Henrissat B."/>
            <person name="Schoch C.L."/>
            <person name="Horwitz B.A."/>
            <person name="Barry K.W."/>
            <person name="Condon B.J."/>
            <person name="Copeland A.C."/>
            <person name="Dhillon B."/>
            <person name="Glaser F."/>
            <person name="Hesse C.N."/>
            <person name="Kosti I."/>
            <person name="LaButti K."/>
            <person name="Lindquist E.A."/>
            <person name="Lucas S."/>
            <person name="Salamov A.A."/>
            <person name="Bradshaw R.E."/>
            <person name="Ciuffetti L."/>
            <person name="Hamelin R.C."/>
            <person name="Kema G.H.J."/>
            <person name="Lawrence C."/>
            <person name="Scott J.A."/>
            <person name="Spatafora J.W."/>
            <person name="Turgeon B.G."/>
            <person name="de Wit P.J.G.M."/>
            <person name="Zhong S."/>
            <person name="Goodwin S.B."/>
            <person name="Grigoriev I.V."/>
        </authorList>
    </citation>
    <scope>NUCLEOTIDE SEQUENCE [LARGE SCALE GENOMIC DNA]</scope>
    <source>
        <strain evidence="1 2">SO2202</strain>
    </source>
</reference>
<dbReference type="EMBL" id="KB456272">
    <property type="protein sequence ID" value="EMF07968.1"/>
    <property type="molecule type" value="Genomic_DNA"/>
</dbReference>
<dbReference type="AlphaFoldDB" id="M3BP81"/>
<protein>
    <submittedName>
        <fullName evidence="1">Uncharacterized protein</fullName>
    </submittedName>
</protein>
<proteinExistence type="predicted"/>
<dbReference type="GeneID" id="27906451"/>
<organism evidence="1 2">
    <name type="scientific">Sphaerulina musiva (strain SO2202)</name>
    <name type="common">Poplar stem canker fungus</name>
    <name type="synonym">Septoria musiva</name>
    <dbReference type="NCBI Taxonomy" id="692275"/>
    <lineage>
        <taxon>Eukaryota</taxon>
        <taxon>Fungi</taxon>
        <taxon>Dikarya</taxon>
        <taxon>Ascomycota</taxon>
        <taxon>Pezizomycotina</taxon>
        <taxon>Dothideomycetes</taxon>
        <taxon>Dothideomycetidae</taxon>
        <taxon>Mycosphaerellales</taxon>
        <taxon>Mycosphaerellaceae</taxon>
        <taxon>Sphaerulina</taxon>
    </lineage>
</organism>
<keyword evidence="2" id="KW-1185">Reference proteome</keyword>
<accession>M3BP81</accession>
<feature type="non-terminal residue" evidence="1">
    <location>
        <position position="1"/>
    </location>
</feature>
<sequence>SAITLARDYINLKRSRYINLRNHYCREQLAKGYITIEYIRIDKQLANSLTKAKTPNSIL</sequence>
<name>M3BP81_SPHMS</name>
<gene>
    <name evidence="1" type="ORF">SEPMUDRAFT_54698</name>
</gene>
<dbReference type="Proteomes" id="UP000016931">
    <property type="component" value="Unassembled WGS sequence"/>
</dbReference>
<evidence type="ECO:0000313" key="1">
    <source>
        <dbReference type="EMBL" id="EMF07968.1"/>
    </source>
</evidence>
<evidence type="ECO:0000313" key="2">
    <source>
        <dbReference type="Proteomes" id="UP000016931"/>
    </source>
</evidence>
<dbReference type="HOGENOM" id="CLU_2967536_0_0_1"/>